<evidence type="ECO:0000313" key="2">
    <source>
        <dbReference type="Proteomes" id="UP001054837"/>
    </source>
</evidence>
<proteinExistence type="predicted"/>
<comment type="caution">
    <text evidence="1">The sequence shown here is derived from an EMBL/GenBank/DDBJ whole genome shotgun (WGS) entry which is preliminary data.</text>
</comment>
<gene>
    <name evidence="1" type="ORF">CDAR_391281</name>
</gene>
<reference evidence="1 2" key="1">
    <citation type="submission" date="2021-06" db="EMBL/GenBank/DDBJ databases">
        <title>Caerostris darwini draft genome.</title>
        <authorList>
            <person name="Kono N."/>
            <person name="Arakawa K."/>
        </authorList>
    </citation>
    <scope>NUCLEOTIDE SEQUENCE [LARGE SCALE GENOMIC DNA]</scope>
</reference>
<sequence>MASNVSEESSLIMCDSRNMEEKEILVDNLRAVNITLPDSESSICTEGLARCMSRLGEFTNEQLIKGEVVDLIRCLEARMDFIKDNFPSRSFQNVSPKIAPNTNVEKQRFYRTKK</sequence>
<keyword evidence="2" id="KW-1185">Reference proteome</keyword>
<dbReference type="EMBL" id="BPLQ01002105">
    <property type="protein sequence ID" value="GIX88698.1"/>
    <property type="molecule type" value="Genomic_DNA"/>
</dbReference>
<evidence type="ECO:0000313" key="1">
    <source>
        <dbReference type="EMBL" id="GIX88698.1"/>
    </source>
</evidence>
<name>A0AAV4NY72_9ARAC</name>
<organism evidence="1 2">
    <name type="scientific">Caerostris darwini</name>
    <dbReference type="NCBI Taxonomy" id="1538125"/>
    <lineage>
        <taxon>Eukaryota</taxon>
        <taxon>Metazoa</taxon>
        <taxon>Ecdysozoa</taxon>
        <taxon>Arthropoda</taxon>
        <taxon>Chelicerata</taxon>
        <taxon>Arachnida</taxon>
        <taxon>Araneae</taxon>
        <taxon>Araneomorphae</taxon>
        <taxon>Entelegynae</taxon>
        <taxon>Araneoidea</taxon>
        <taxon>Araneidae</taxon>
        <taxon>Caerostris</taxon>
    </lineage>
</organism>
<dbReference type="AlphaFoldDB" id="A0AAV4NY72"/>
<protein>
    <submittedName>
        <fullName evidence="1">Uncharacterized protein</fullName>
    </submittedName>
</protein>
<accession>A0AAV4NY72</accession>
<dbReference type="Proteomes" id="UP001054837">
    <property type="component" value="Unassembled WGS sequence"/>
</dbReference>